<accession>L0KV99</accession>
<dbReference type="InterPro" id="IPR002569">
    <property type="entry name" value="Met_Sox_Rdtase_MsrA_dom"/>
</dbReference>
<keyword evidence="5" id="KW-1185">Reference proteome</keyword>
<evidence type="ECO:0000256" key="2">
    <source>
        <dbReference type="HAMAP-Rule" id="MF_01401"/>
    </source>
</evidence>
<dbReference type="PANTHER" id="PTHR43774">
    <property type="entry name" value="PEPTIDE METHIONINE SULFOXIDE REDUCTASE"/>
    <property type="match status" value="1"/>
</dbReference>
<dbReference type="SUPFAM" id="SSF55068">
    <property type="entry name" value="Peptide methionine sulfoxide reductase"/>
    <property type="match status" value="2"/>
</dbReference>
<dbReference type="OrthoDB" id="7150at2157"/>
<evidence type="ECO:0000313" key="4">
    <source>
        <dbReference type="EMBL" id="AGB48625.1"/>
    </source>
</evidence>
<comment type="catalytic activity">
    <reaction evidence="2">
        <text>L-methionyl-[protein] + [thioredoxin]-disulfide + H2O = L-methionyl-(S)-S-oxide-[protein] + [thioredoxin]-dithiol</text>
        <dbReference type="Rhea" id="RHEA:14217"/>
        <dbReference type="Rhea" id="RHEA-COMP:10698"/>
        <dbReference type="Rhea" id="RHEA-COMP:10700"/>
        <dbReference type="Rhea" id="RHEA-COMP:12313"/>
        <dbReference type="Rhea" id="RHEA-COMP:12315"/>
        <dbReference type="ChEBI" id="CHEBI:15377"/>
        <dbReference type="ChEBI" id="CHEBI:16044"/>
        <dbReference type="ChEBI" id="CHEBI:29950"/>
        <dbReference type="ChEBI" id="CHEBI:44120"/>
        <dbReference type="ChEBI" id="CHEBI:50058"/>
        <dbReference type="EC" id="1.8.4.11"/>
    </reaction>
</comment>
<evidence type="ECO:0000313" key="5">
    <source>
        <dbReference type="Proteomes" id="UP000010866"/>
    </source>
</evidence>
<feature type="domain" description="Peptide methionine sulphoxide reductase MsrA" evidence="3">
    <location>
        <begin position="3"/>
        <end position="84"/>
    </location>
</feature>
<dbReference type="GO" id="GO:0008113">
    <property type="term" value="F:peptide-methionine (S)-S-oxide reductase activity"/>
    <property type="evidence" value="ECO:0007669"/>
    <property type="project" value="UniProtKB-UniRule"/>
</dbReference>
<dbReference type="InterPro" id="IPR036509">
    <property type="entry name" value="Met_Sox_Rdtase_MsrA_sf"/>
</dbReference>
<dbReference type="AlphaFoldDB" id="L0KV99"/>
<name>L0KV99_METHD</name>
<organism evidence="4 5">
    <name type="scientific">Methanomethylovorans hollandica (strain DSM 15978 / NBRC 107637 / DMS1)</name>
    <dbReference type="NCBI Taxonomy" id="867904"/>
    <lineage>
        <taxon>Archaea</taxon>
        <taxon>Methanobacteriati</taxon>
        <taxon>Methanobacteriota</taxon>
        <taxon>Stenosarchaea group</taxon>
        <taxon>Methanomicrobia</taxon>
        <taxon>Methanosarcinales</taxon>
        <taxon>Methanosarcinaceae</taxon>
        <taxon>Methanomethylovorans</taxon>
    </lineage>
</organism>
<dbReference type="EC" id="1.8.4.11" evidence="2"/>
<comment type="similarity">
    <text evidence="2">Belongs to the MsrA Met sulfoxide reductase family.</text>
</comment>
<dbReference type="HOGENOM" id="CLU_031040_10_2_2"/>
<dbReference type="Gene3D" id="3.30.1060.10">
    <property type="entry name" value="Peptide methionine sulphoxide reductase MsrA"/>
    <property type="match status" value="2"/>
</dbReference>
<feature type="active site" evidence="2">
    <location>
        <position position="10"/>
    </location>
</feature>
<sequence length="182" mass="20512">MQKATFAAGCFWGVEDAFRKIGGVLSTRVGYIGGLLENPGYIKVLSGKTGHAEAVEVTFDPSIVTFDELLATFWSIHDPTLTHRELVMSLWNIHDPSTLDNLPNAVSHYRSSIFYHNDDQKSKSIKSMEKMERSLGRGKRILTEIVPVTTFYQAEEEHQQYAEKNTAKDKVNMCSLKNCPIK</sequence>
<keyword evidence="1 2" id="KW-0560">Oxidoreductase</keyword>
<gene>
    <name evidence="2" type="primary">msrA</name>
    <name evidence="4" type="ordered locus">Metho_0352</name>
</gene>
<dbReference type="KEGG" id="mhz:Metho_0352"/>
<dbReference type="Pfam" id="PF01625">
    <property type="entry name" value="PMSR"/>
    <property type="match status" value="1"/>
</dbReference>
<comment type="function">
    <text evidence="2">Has an important function as a repair enzyme for proteins that have been inactivated by oxidation. Catalyzes the reversible oxidation-reduction of methionine sulfoxide in proteins to methionine.</text>
</comment>
<dbReference type="GO" id="GO:0033744">
    <property type="term" value="F:L-methionine:thioredoxin-disulfide S-oxidoreductase activity"/>
    <property type="evidence" value="ECO:0007669"/>
    <property type="project" value="RHEA"/>
</dbReference>
<dbReference type="STRING" id="867904.Metho_0352"/>
<comment type="catalytic activity">
    <reaction evidence="2">
        <text>[thioredoxin]-disulfide + L-methionine + H2O = L-methionine (S)-S-oxide + [thioredoxin]-dithiol</text>
        <dbReference type="Rhea" id="RHEA:19993"/>
        <dbReference type="Rhea" id="RHEA-COMP:10698"/>
        <dbReference type="Rhea" id="RHEA-COMP:10700"/>
        <dbReference type="ChEBI" id="CHEBI:15377"/>
        <dbReference type="ChEBI" id="CHEBI:29950"/>
        <dbReference type="ChEBI" id="CHEBI:50058"/>
        <dbReference type="ChEBI" id="CHEBI:57844"/>
        <dbReference type="ChEBI" id="CHEBI:58772"/>
        <dbReference type="EC" id="1.8.4.11"/>
    </reaction>
</comment>
<reference evidence="5" key="1">
    <citation type="submission" date="2012-02" db="EMBL/GenBank/DDBJ databases">
        <title>Complete sequence of chromosome of Methanomethylovorans hollandica DSM 15978.</title>
        <authorList>
            <person name="Lucas S."/>
            <person name="Copeland A."/>
            <person name="Lapidus A."/>
            <person name="Glavina del Rio T."/>
            <person name="Dalin E."/>
            <person name="Tice H."/>
            <person name="Bruce D."/>
            <person name="Goodwin L."/>
            <person name="Pitluck S."/>
            <person name="Peters L."/>
            <person name="Mikhailova N."/>
            <person name="Held B."/>
            <person name="Kyrpides N."/>
            <person name="Mavromatis K."/>
            <person name="Ivanova N."/>
            <person name="Brettin T."/>
            <person name="Detter J.C."/>
            <person name="Han C."/>
            <person name="Larimer F."/>
            <person name="Land M."/>
            <person name="Hauser L."/>
            <person name="Markowitz V."/>
            <person name="Cheng J.-F."/>
            <person name="Hugenholtz P."/>
            <person name="Woyke T."/>
            <person name="Wu D."/>
            <person name="Spring S."/>
            <person name="Schroeder M."/>
            <person name="Brambilla E."/>
            <person name="Klenk H.-P."/>
            <person name="Eisen J.A."/>
        </authorList>
    </citation>
    <scope>NUCLEOTIDE SEQUENCE [LARGE SCALE GENOMIC DNA]</scope>
    <source>
        <strain evidence="5">DSM 15978 / NBRC 107637 / DMS1</strain>
    </source>
</reference>
<dbReference type="HAMAP" id="MF_01401">
    <property type="entry name" value="MsrA"/>
    <property type="match status" value="1"/>
</dbReference>
<dbReference type="EMBL" id="CP003362">
    <property type="protein sequence ID" value="AGB48625.1"/>
    <property type="molecule type" value="Genomic_DNA"/>
</dbReference>
<dbReference type="PANTHER" id="PTHR43774:SF1">
    <property type="entry name" value="PEPTIDE METHIONINE SULFOXIDE REDUCTASE MSRA 2"/>
    <property type="match status" value="1"/>
</dbReference>
<evidence type="ECO:0000259" key="3">
    <source>
        <dbReference type="Pfam" id="PF01625"/>
    </source>
</evidence>
<dbReference type="Proteomes" id="UP000010866">
    <property type="component" value="Chromosome"/>
</dbReference>
<protein>
    <recommendedName>
        <fullName evidence="2">Peptide methionine sulfoxide reductase MsrA</fullName>
        <shortName evidence="2">Protein-methionine-S-oxide reductase</shortName>
        <ecNumber evidence="2">1.8.4.11</ecNumber>
    </recommendedName>
    <alternativeName>
        <fullName evidence="2">Peptide-methionine (S)-S-oxide reductase</fullName>
        <shortName evidence="2">Peptide Met(O) reductase</shortName>
    </alternativeName>
</protein>
<evidence type="ECO:0000256" key="1">
    <source>
        <dbReference type="ARBA" id="ARBA00023002"/>
    </source>
</evidence>
<proteinExistence type="inferred from homology"/>